<organism evidence="1 2">
    <name type="scientific">Clohesyomyces aquaticus</name>
    <dbReference type="NCBI Taxonomy" id="1231657"/>
    <lineage>
        <taxon>Eukaryota</taxon>
        <taxon>Fungi</taxon>
        <taxon>Dikarya</taxon>
        <taxon>Ascomycota</taxon>
        <taxon>Pezizomycotina</taxon>
        <taxon>Dothideomycetes</taxon>
        <taxon>Pleosporomycetidae</taxon>
        <taxon>Pleosporales</taxon>
        <taxon>Lindgomycetaceae</taxon>
        <taxon>Clohesyomyces</taxon>
    </lineage>
</organism>
<proteinExistence type="predicted"/>
<sequence length="215" mass="25119">SLPPETLPPEIWMMIILSLDDHCFAWFVLRRVSPFLRSVTESVFAQRIIKDIAIRFAGNGAKNVIVDHVVKQVYLTTQRLRDARKDHFQTLFGTQHPTFYFEATRFSPPDTKEKVILKLREPLNSYQNSAIVVEVSEVAARRTTRYPFAWFLRKACCSCDPEKCGWLKSSHFVRVGGALRSARLPSIELIEETREISLDWRLFCQRFYYDELLSR</sequence>
<name>A0A1Y1ZJ91_9PLEO</name>
<keyword evidence="2" id="KW-1185">Reference proteome</keyword>
<gene>
    <name evidence="1" type="ORF">BCR34DRAFT_468604</name>
</gene>
<dbReference type="EMBL" id="MCFA01000075">
    <property type="protein sequence ID" value="ORY10259.1"/>
    <property type="molecule type" value="Genomic_DNA"/>
</dbReference>
<evidence type="ECO:0000313" key="1">
    <source>
        <dbReference type="EMBL" id="ORY10259.1"/>
    </source>
</evidence>
<protein>
    <recommendedName>
        <fullName evidence="3">F-box domain-containing protein</fullName>
    </recommendedName>
</protein>
<accession>A0A1Y1ZJ91</accession>
<feature type="non-terminal residue" evidence="1">
    <location>
        <position position="215"/>
    </location>
</feature>
<comment type="caution">
    <text evidence="1">The sequence shown here is derived from an EMBL/GenBank/DDBJ whole genome shotgun (WGS) entry which is preliminary data.</text>
</comment>
<evidence type="ECO:0008006" key="3">
    <source>
        <dbReference type="Google" id="ProtNLM"/>
    </source>
</evidence>
<dbReference type="Proteomes" id="UP000193144">
    <property type="component" value="Unassembled WGS sequence"/>
</dbReference>
<dbReference type="OrthoDB" id="3794788at2759"/>
<dbReference type="AlphaFoldDB" id="A0A1Y1ZJ91"/>
<feature type="non-terminal residue" evidence="1">
    <location>
        <position position="1"/>
    </location>
</feature>
<evidence type="ECO:0000313" key="2">
    <source>
        <dbReference type="Proteomes" id="UP000193144"/>
    </source>
</evidence>
<reference evidence="1 2" key="1">
    <citation type="submission" date="2016-07" db="EMBL/GenBank/DDBJ databases">
        <title>Pervasive Adenine N6-methylation of Active Genes in Fungi.</title>
        <authorList>
            <consortium name="DOE Joint Genome Institute"/>
            <person name="Mondo S.J."/>
            <person name="Dannebaum R.O."/>
            <person name="Kuo R.C."/>
            <person name="Labutti K."/>
            <person name="Haridas S."/>
            <person name="Kuo A."/>
            <person name="Salamov A."/>
            <person name="Ahrendt S.R."/>
            <person name="Lipzen A."/>
            <person name="Sullivan W."/>
            <person name="Andreopoulos W.B."/>
            <person name="Clum A."/>
            <person name="Lindquist E."/>
            <person name="Daum C."/>
            <person name="Ramamoorthy G.K."/>
            <person name="Gryganskyi A."/>
            <person name="Culley D."/>
            <person name="Magnuson J.K."/>
            <person name="James T.Y."/>
            <person name="O'Malley M.A."/>
            <person name="Stajich J.E."/>
            <person name="Spatafora J.W."/>
            <person name="Visel A."/>
            <person name="Grigoriev I.V."/>
        </authorList>
    </citation>
    <scope>NUCLEOTIDE SEQUENCE [LARGE SCALE GENOMIC DNA]</scope>
    <source>
        <strain evidence="1 2">CBS 115471</strain>
    </source>
</reference>